<protein>
    <recommendedName>
        <fullName evidence="1">Endoplasmic reticulum junction formation protein lunapark</fullName>
    </recommendedName>
</protein>
<comment type="subcellular location">
    <subcellularLocation>
        <location evidence="1">Endoplasmic reticulum membrane</location>
        <topology evidence="1">Multi-pass membrane protein</topology>
    </subcellularLocation>
</comment>
<keyword evidence="1" id="KW-1133">Transmembrane helix</keyword>
<evidence type="ECO:0000313" key="4">
    <source>
        <dbReference type="EMBL" id="KAF2500218.1"/>
    </source>
</evidence>
<feature type="transmembrane region" description="Helical" evidence="1">
    <location>
        <begin position="49"/>
        <end position="70"/>
    </location>
</feature>
<comment type="caution">
    <text evidence="1">Lacks conserved residue(s) required for the propagation of feature annotation.</text>
</comment>
<name>A0A6A6R644_9PEZI</name>
<feature type="region of interest" description="Disordered" evidence="2">
    <location>
        <begin position="137"/>
        <end position="237"/>
    </location>
</feature>
<comment type="domain">
    <text evidence="1">The C4-type zinc finger motif is necessary both for its ER three-way tubular junction localization and formation.</text>
</comment>
<keyword evidence="1" id="KW-0472">Membrane</keyword>
<accession>A0A6A6R644</accession>
<dbReference type="GO" id="GO:0071788">
    <property type="term" value="P:endoplasmic reticulum tubular network maintenance"/>
    <property type="evidence" value="ECO:0007669"/>
    <property type="project" value="UniProtKB-UniRule"/>
</dbReference>
<dbReference type="AlphaFoldDB" id="A0A6A6R644"/>
<comment type="similarity">
    <text evidence="1">Belongs to the lunapark family.</text>
</comment>
<dbReference type="GO" id="GO:0098826">
    <property type="term" value="C:endoplasmic reticulum tubular network membrane"/>
    <property type="evidence" value="ECO:0007669"/>
    <property type="project" value="UniProtKB-UniRule"/>
</dbReference>
<evidence type="ECO:0000313" key="5">
    <source>
        <dbReference type="Proteomes" id="UP000799750"/>
    </source>
</evidence>
<keyword evidence="1" id="KW-0256">Endoplasmic reticulum</keyword>
<dbReference type="OrthoDB" id="1725934at2759"/>
<gene>
    <name evidence="4" type="ORF">BU16DRAFT_523026</name>
</gene>
<feature type="region of interest" description="Disordered" evidence="2">
    <location>
        <begin position="336"/>
        <end position="403"/>
    </location>
</feature>
<feature type="domain" description="Lunapark zinc ribbon" evidence="3">
    <location>
        <begin position="261"/>
        <end position="317"/>
    </location>
</feature>
<keyword evidence="1" id="KW-0479">Metal-binding</keyword>
<keyword evidence="1" id="KW-0863">Zinc-finger</keyword>
<comment type="function">
    <text evidence="1">Plays a role in determining ER morphology.</text>
</comment>
<sequence length="403" mass="44704">MVNLWPWKGDNNSAASFEKTLSTLSIKITKIAARNDSLRQRARRVRVMWTLYAGFAYILTALILTLVTGWRSWGTVEYSVMAGGPVVVYLVRTSLTTYYDYRISNTQLYLNSLYKERDATIERLKQATKYNSTQQLLEKYGSPPPKPEKGPSNAPSSRRKSEGPQKQGQRTNMPPPPTANIPRPGVSLPSTPSRPGSSASLRHHGSSASLRPASSRSDDMPPPPPPKDMPGAEFAPNAFAPPELARQYTATSASSFTQSRWYDRILDVLLGEDETQPKNRLALICSECRLVNGQAPPGTRTLEDVGRWRCAGCRAWNGREKREEVGALVEGWQRERGIKEPSEMEKQLEREEKGESVAATEADADDNNESSRESSDADVMKDADTPARSTRSRVKSKGAGRKT</sequence>
<dbReference type="Proteomes" id="UP000799750">
    <property type="component" value="Unassembled WGS sequence"/>
</dbReference>
<feature type="compositionally biased region" description="Basic residues" evidence="2">
    <location>
        <begin position="390"/>
        <end position="403"/>
    </location>
</feature>
<keyword evidence="5" id="KW-1185">Reference proteome</keyword>
<keyword evidence="1" id="KW-0812">Transmembrane</keyword>
<dbReference type="PANTHER" id="PTHR22166">
    <property type="entry name" value="ENDOPLASMIC RETICULUM JUNCTION FORMATION PROTEIN LUNAPARK"/>
    <property type="match status" value="1"/>
</dbReference>
<dbReference type="GO" id="GO:1903373">
    <property type="term" value="P:positive regulation of endoplasmic reticulum tubular network organization"/>
    <property type="evidence" value="ECO:0007669"/>
    <property type="project" value="UniProtKB-UniRule"/>
</dbReference>
<evidence type="ECO:0000259" key="3">
    <source>
        <dbReference type="Pfam" id="PF10058"/>
    </source>
</evidence>
<dbReference type="Pfam" id="PF10058">
    <property type="entry name" value="Zn_ribbon_10"/>
    <property type="match status" value="1"/>
</dbReference>
<feature type="compositionally biased region" description="Basic and acidic residues" evidence="2">
    <location>
        <begin position="336"/>
        <end position="355"/>
    </location>
</feature>
<feature type="compositionally biased region" description="Polar residues" evidence="2">
    <location>
        <begin position="188"/>
        <end position="200"/>
    </location>
</feature>
<dbReference type="InterPro" id="IPR040115">
    <property type="entry name" value="Lnp"/>
</dbReference>
<feature type="compositionally biased region" description="Low complexity" evidence="2">
    <location>
        <begin position="206"/>
        <end position="215"/>
    </location>
</feature>
<dbReference type="GO" id="GO:0008270">
    <property type="term" value="F:zinc ion binding"/>
    <property type="evidence" value="ECO:0007669"/>
    <property type="project" value="UniProtKB-KW"/>
</dbReference>
<organism evidence="4 5">
    <name type="scientific">Lophium mytilinum</name>
    <dbReference type="NCBI Taxonomy" id="390894"/>
    <lineage>
        <taxon>Eukaryota</taxon>
        <taxon>Fungi</taxon>
        <taxon>Dikarya</taxon>
        <taxon>Ascomycota</taxon>
        <taxon>Pezizomycotina</taxon>
        <taxon>Dothideomycetes</taxon>
        <taxon>Pleosporomycetidae</taxon>
        <taxon>Mytilinidiales</taxon>
        <taxon>Mytilinidiaceae</taxon>
        <taxon>Lophium</taxon>
    </lineage>
</organism>
<dbReference type="EMBL" id="MU004183">
    <property type="protein sequence ID" value="KAF2500218.1"/>
    <property type="molecule type" value="Genomic_DNA"/>
</dbReference>
<evidence type="ECO:0000256" key="1">
    <source>
        <dbReference type="RuleBase" id="RU367073"/>
    </source>
</evidence>
<feature type="compositionally biased region" description="Basic and acidic residues" evidence="2">
    <location>
        <begin position="369"/>
        <end position="385"/>
    </location>
</feature>
<dbReference type="PANTHER" id="PTHR22166:SF12">
    <property type="entry name" value="ENDOPLASMIC RETICULUM JUNCTION FORMATION PROTEIN LUNAPARK"/>
    <property type="match status" value="1"/>
</dbReference>
<keyword evidence="1" id="KW-0862">Zinc</keyword>
<evidence type="ECO:0000256" key="2">
    <source>
        <dbReference type="SAM" id="MobiDB-lite"/>
    </source>
</evidence>
<dbReference type="InterPro" id="IPR019273">
    <property type="entry name" value="Lunapark_Znf"/>
</dbReference>
<proteinExistence type="inferred from homology"/>
<reference evidence="4" key="1">
    <citation type="journal article" date="2020" name="Stud. Mycol.">
        <title>101 Dothideomycetes genomes: a test case for predicting lifestyles and emergence of pathogens.</title>
        <authorList>
            <person name="Haridas S."/>
            <person name="Albert R."/>
            <person name="Binder M."/>
            <person name="Bloem J."/>
            <person name="Labutti K."/>
            <person name="Salamov A."/>
            <person name="Andreopoulos B."/>
            <person name="Baker S."/>
            <person name="Barry K."/>
            <person name="Bills G."/>
            <person name="Bluhm B."/>
            <person name="Cannon C."/>
            <person name="Castanera R."/>
            <person name="Culley D."/>
            <person name="Daum C."/>
            <person name="Ezra D."/>
            <person name="Gonzalez J."/>
            <person name="Henrissat B."/>
            <person name="Kuo A."/>
            <person name="Liang C."/>
            <person name="Lipzen A."/>
            <person name="Lutzoni F."/>
            <person name="Magnuson J."/>
            <person name="Mondo S."/>
            <person name="Nolan M."/>
            <person name="Ohm R."/>
            <person name="Pangilinan J."/>
            <person name="Park H.-J."/>
            <person name="Ramirez L."/>
            <person name="Alfaro M."/>
            <person name="Sun H."/>
            <person name="Tritt A."/>
            <person name="Yoshinaga Y."/>
            <person name="Zwiers L.-H."/>
            <person name="Turgeon B."/>
            <person name="Goodwin S."/>
            <person name="Spatafora J."/>
            <person name="Crous P."/>
            <person name="Grigoriev I."/>
        </authorList>
    </citation>
    <scope>NUCLEOTIDE SEQUENCE</scope>
    <source>
        <strain evidence="4">CBS 269.34</strain>
    </source>
</reference>